<accession>A0A1M6IXY8</accession>
<dbReference type="RefSeq" id="WP_149679353.1">
    <property type="nucleotide sequence ID" value="NZ_FQZP01000049.1"/>
</dbReference>
<dbReference type="Pfam" id="PF04932">
    <property type="entry name" value="Wzy_C"/>
    <property type="match status" value="1"/>
</dbReference>
<dbReference type="InterPro" id="IPR007016">
    <property type="entry name" value="O-antigen_ligase-rel_domated"/>
</dbReference>
<feature type="transmembrane region" description="Helical" evidence="5">
    <location>
        <begin position="81"/>
        <end position="103"/>
    </location>
</feature>
<feature type="transmembrane region" description="Helical" evidence="5">
    <location>
        <begin position="171"/>
        <end position="188"/>
    </location>
</feature>
<evidence type="ECO:0000256" key="3">
    <source>
        <dbReference type="ARBA" id="ARBA00022989"/>
    </source>
</evidence>
<name>A0A1M6IXY8_9FIRM</name>
<feature type="transmembrane region" description="Helical" evidence="5">
    <location>
        <begin position="406"/>
        <end position="422"/>
    </location>
</feature>
<evidence type="ECO:0000256" key="4">
    <source>
        <dbReference type="ARBA" id="ARBA00023136"/>
    </source>
</evidence>
<feature type="transmembrane region" description="Helical" evidence="5">
    <location>
        <begin position="25"/>
        <end position="43"/>
    </location>
</feature>
<keyword evidence="2 5" id="KW-0812">Transmembrane</keyword>
<evidence type="ECO:0000313" key="7">
    <source>
        <dbReference type="EMBL" id="SHJ39294.1"/>
    </source>
</evidence>
<feature type="transmembrane region" description="Helical" evidence="5">
    <location>
        <begin position="243"/>
        <end position="261"/>
    </location>
</feature>
<keyword evidence="3 5" id="KW-1133">Transmembrane helix</keyword>
<feature type="transmembrane region" description="Helical" evidence="5">
    <location>
        <begin position="140"/>
        <end position="159"/>
    </location>
</feature>
<sequence>MIFSREFLEENDYLNIVRIDQKIKIIRLILYIVSVALAILYSANDSKAISMLNVLLISVLVITGDESENFSLLMGLQLLQAVIQLYLGSSIVSFLFAAYPIVFFKNIIKRTNIKYDIISLLLVIVLLGLELINFQLYTGTALGTVVIWAMSIVYFFMICSKKGLVINYNEIMLMFTIAFIAVIVINVIEGTDKYGSAYGLGAFNENFRFGDEYRALGGPNTVANIALFVICMNYIYILEGSKLVYKLLSFASIVTGFVFGYVTISRAFLVSLGIIFILIFISLPKKKLSNKIVFFLVFLYFILILVYNKETISRVFHSFSDRFLAGNEDRIMLMLQSIISLFDNTRSTLLGNGVYYQLTFQSKFTAHNLYLDSFVSFGLFGGIAFLYLLVRLFFKIKKQNNASFNLLLYAPLIILAAYNFIIGSVRDVSLYYYLIFSYFLANSLPEKRSIRNGKEIDSVHTNI</sequence>
<comment type="subcellular location">
    <subcellularLocation>
        <location evidence="1">Membrane</location>
        <topology evidence="1">Multi-pass membrane protein</topology>
    </subcellularLocation>
</comment>
<dbReference type="AlphaFoldDB" id="A0A1M6IXY8"/>
<protein>
    <recommendedName>
        <fullName evidence="6">O-antigen ligase-related domain-containing protein</fullName>
    </recommendedName>
</protein>
<feature type="transmembrane region" description="Helical" evidence="5">
    <location>
        <begin position="374"/>
        <end position="394"/>
    </location>
</feature>
<evidence type="ECO:0000259" key="6">
    <source>
        <dbReference type="Pfam" id="PF04932"/>
    </source>
</evidence>
<feature type="domain" description="O-antigen ligase-related" evidence="6">
    <location>
        <begin position="252"/>
        <end position="386"/>
    </location>
</feature>
<keyword evidence="4 5" id="KW-0472">Membrane</keyword>
<feature type="transmembrane region" description="Helical" evidence="5">
    <location>
        <begin position="115"/>
        <end position="134"/>
    </location>
</feature>
<dbReference type="EMBL" id="FQZP01000049">
    <property type="protein sequence ID" value="SHJ39294.1"/>
    <property type="molecule type" value="Genomic_DNA"/>
</dbReference>
<dbReference type="GO" id="GO:0016020">
    <property type="term" value="C:membrane"/>
    <property type="evidence" value="ECO:0007669"/>
    <property type="project" value="UniProtKB-SubCell"/>
</dbReference>
<reference evidence="7 8" key="1">
    <citation type="submission" date="2016-11" db="EMBL/GenBank/DDBJ databases">
        <authorList>
            <person name="Varghese N."/>
            <person name="Submissions S."/>
        </authorList>
    </citation>
    <scope>NUCLEOTIDE SEQUENCE [LARGE SCALE GENOMIC DNA]</scope>
    <source>
        <strain evidence="7 8">DSM 19027</strain>
    </source>
</reference>
<feature type="transmembrane region" description="Helical" evidence="5">
    <location>
        <begin position="216"/>
        <end position="236"/>
    </location>
</feature>
<feature type="transmembrane region" description="Helical" evidence="5">
    <location>
        <begin position="428"/>
        <end position="444"/>
    </location>
</feature>
<feature type="transmembrane region" description="Helical" evidence="5">
    <location>
        <begin position="292"/>
        <end position="308"/>
    </location>
</feature>
<keyword evidence="8" id="KW-1185">Reference proteome</keyword>
<dbReference type="PANTHER" id="PTHR37422:SF13">
    <property type="entry name" value="LIPOPOLYSACCHARIDE BIOSYNTHESIS PROTEIN PA4999-RELATED"/>
    <property type="match status" value="1"/>
</dbReference>
<dbReference type="Proteomes" id="UP000324781">
    <property type="component" value="Unassembled WGS sequence"/>
</dbReference>
<evidence type="ECO:0000256" key="1">
    <source>
        <dbReference type="ARBA" id="ARBA00004141"/>
    </source>
</evidence>
<gene>
    <name evidence="7" type="ORF">SAMN05444373_10492</name>
</gene>
<organism evidence="7 8">
    <name type="scientific">Thermoclostridium caenicola</name>
    <dbReference type="NCBI Taxonomy" id="659425"/>
    <lineage>
        <taxon>Bacteria</taxon>
        <taxon>Bacillati</taxon>
        <taxon>Bacillota</taxon>
        <taxon>Clostridia</taxon>
        <taxon>Eubacteriales</taxon>
        <taxon>Oscillospiraceae</taxon>
        <taxon>Thermoclostridium</taxon>
    </lineage>
</organism>
<dbReference type="PANTHER" id="PTHR37422">
    <property type="entry name" value="TEICHURONIC ACID BIOSYNTHESIS PROTEIN TUAE"/>
    <property type="match status" value="1"/>
</dbReference>
<proteinExistence type="predicted"/>
<evidence type="ECO:0000256" key="5">
    <source>
        <dbReference type="SAM" id="Phobius"/>
    </source>
</evidence>
<dbReference type="InterPro" id="IPR051533">
    <property type="entry name" value="WaaL-like"/>
</dbReference>
<evidence type="ECO:0000313" key="8">
    <source>
        <dbReference type="Proteomes" id="UP000324781"/>
    </source>
</evidence>
<evidence type="ECO:0000256" key="2">
    <source>
        <dbReference type="ARBA" id="ARBA00022692"/>
    </source>
</evidence>
<feature type="transmembrane region" description="Helical" evidence="5">
    <location>
        <begin position="267"/>
        <end position="283"/>
    </location>
</feature>